<evidence type="ECO:0000259" key="2">
    <source>
        <dbReference type="Pfam" id="PF02525"/>
    </source>
</evidence>
<comment type="caution">
    <text evidence="3">The sequence shown here is derived from an EMBL/GenBank/DDBJ whole genome shotgun (WGS) entry which is preliminary data.</text>
</comment>
<reference evidence="3 4" key="1">
    <citation type="submission" date="2018-04" db="EMBL/GenBank/DDBJ databases">
        <title>Genomic Encyclopedia of Archaeal and Bacterial Type Strains, Phase II (KMG-II): from individual species to whole genera.</title>
        <authorList>
            <person name="Goeker M."/>
        </authorList>
    </citation>
    <scope>NUCLEOTIDE SEQUENCE [LARGE SCALE GENOMIC DNA]</scope>
    <source>
        <strain evidence="3 4">DSM 28823</strain>
    </source>
</reference>
<proteinExistence type="predicted"/>
<accession>A0A2T5C1P5</accession>
<dbReference type="Gene3D" id="3.40.50.360">
    <property type="match status" value="1"/>
</dbReference>
<name>A0A2T5C1P5_9BACT</name>
<dbReference type="AlphaFoldDB" id="A0A2T5C1P5"/>
<dbReference type="EMBL" id="QAAD01000008">
    <property type="protein sequence ID" value="PTN08571.1"/>
    <property type="molecule type" value="Genomic_DNA"/>
</dbReference>
<organism evidence="3 4">
    <name type="scientific">Mangrovibacterium marinum</name>
    <dbReference type="NCBI Taxonomy" id="1639118"/>
    <lineage>
        <taxon>Bacteria</taxon>
        <taxon>Pseudomonadati</taxon>
        <taxon>Bacteroidota</taxon>
        <taxon>Bacteroidia</taxon>
        <taxon>Marinilabiliales</taxon>
        <taxon>Prolixibacteraceae</taxon>
        <taxon>Mangrovibacterium</taxon>
    </lineage>
</organism>
<dbReference type="GO" id="GO:0009055">
    <property type="term" value="F:electron transfer activity"/>
    <property type="evidence" value="ECO:0007669"/>
    <property type="project" value="TreeGrafter"/>
</dbReference>
<evidence type="ECO:0000256" key="1">
    <source>
        <dbReference type="ARBA" id="ARBA00023002"/>
    </source>
</evidence>
<dbReference type="RefSeq" id="WP_107822376.1">
    <property type="nucleotide sequence ID" value="NZ_OY782574.1"/>
</dbReference>
<evidence type="ECO:0000313" key="4">
    <source>
        <dbReference type="Proteomes" id="UP000243525"/>
    </source>
</evidence>
<dbReference type="GO" id="GO:0010181">
    <property type="term" value="F:FMN binding"/>
    <property type="evidence" value="ECO:0007669"/>
    <property type="project" value="TreeGrafter"/>
</dbReference>
<protein>
    <submittedName>
        <fullName evidence="3">Putative NADPH-quinone reductase</fullName>
    </submittedName>
</protein>
<dbReference type="SUPFAM" id="SSF52218">
    <property type="entry name" value="Flavoproteins"/>
    <property type="match status" value="1"/>
</dbReference>
<dbReference type="InterPro" id="IPR003680">
    <property type="entry name" value="Flavodoxin_fold"/>
</dbReference>
<dbReference type="GO" id="GO:0003955">
    <property type="term" value="F:NAD(P)H dehydrogenase (quinone) activity"/>
    <property type="evidence" value="ECO:0007669"/>
    <property type="project" value="TreeGrafter"/>
</dbReference>
<dbReference type="Proteomes" id="UP000243525">
    <property type="component" value="Unassembled WGS sequence"/>
</dbReference>
<dbReference type="InterPro" id="IPR029039">
    <property type="entry name" value="Flavoprotein-like_sf"/>
</dbReference>
<keyword evidence="4" id="KW-1185">Reference proteome</keyword>
<sequence length="170" mass="19165">MSKLVIVAHPSLKDSLINRIWLAELANHPDALEIHSLYEKYPDLNFDVAAEQALLSKYDEIVFQFPLHWFNVPFALKKYLDEVFTYGWAFGPGGDKMKGKKIRFAVSTGGTKDTYESRITLDDLLKPMSVTFHYCGCEVLPSHVFYGASTQPAEDAVVSNAREYANQILG</sequence>
<evidence type="ECO:0000313" key="3">
    <source>
        <dbReference type="EMBL" id="PTN08571.1"/>
    </source>
</evidence>
<keyword evidence="1" id="KW-0560">Oxidoreductase</keyword>
<dbReference type="Pfam" id="PF02525">
    <property type="entry name" value="Flavodoxin_2"/>
    <property type="match status" value="1"/>
</dbReference>
<dbReference type="OrthoDB" id="652200at2"/>
<dbReference type="PANTHER" id="PTHR47307">
    <property type="entry name" value="GLUTATHIONE-REGULATED POTASSIUM-EFFLUX SYSTEM ANCILLARY PROTEIN KEFG"/>
    <property type="match status" value="1"/>
</dbReference>
<dbReference type="PANTHER" id="PTHR47307:SF1">
    <property type="entry name" value="GLUTATHIONE-REGULATED POTASSIUM-EFFLUX SYSTEM ANCILLARY PROTEIN KEFG"/>
    <property type="match status" value="1"/>
</dbReference>
<feature type="domain" description="Flavodoxin-like fold" evidence="2">
    <location>
        <begin position="2"/>
        <end position="166"/>
    </location>
</feature>
<dbReference type="InterPro" id="IPR046980">
    <property type="entry name" value="KefG/KefF"/>
</dbReference>
<gene>
    <name evidence="3" type="ORF">C8N47_108128</name>
</gene>